<proteinExistence type="predicted"/>
<protein>
    <recommendedName>
        <fullName evidence="3">Cell division protein FtsL</fullName>
    </recommendedName>
</protein>
<evidence type="ECO:0000313" key="1">
    <source>
        <dbReference type="EMBL" id="MEZ8183933.1"/>
    </source>
</evidence>
<keyword evidence="2" id="KW-1185">Reference proteome</keyword>
<organism evidence="1 2">
    <name type="scientific">Vibrio splendidus</name>
    <dbReference type="NCBI Taxonomy" id="29497"/>
    <lineage>
        <taxon>Bacteria</taxon>
        <taxon>Pseudomonadati</taxon>
        <taxon>Pseudomonadota</taxon>
        <taxon>Gammaproteobacteria</taxon>
        <taxon>Vibrionales</taxon>
        <taxon>Vibrionaceae</taxon>
        <taxon>Vibrio</taxon>
    </lineage>
</organism>
<dbReference type="EMBL" id="JBGOOW010000070">
    <property type="protein sequence ID" value="MEZ8183933.1"/>
    <property type="molecule type" value="Genomic_DNA"/>
</dbReference>
<evidence type="ECO:0000313" key="2">
    <source>
        <dbReference type="Proteomes" id="UP001569200"/>
    </source>
</evidence>
<accession>A0ABV4LZT6</accession>
<reference evidence="1 2" key="1">
    <citation type="submission" date="2024-06" db="EMBL/GenBank/DDBJ databases">
        <authorList>
            <person name="Steensen K."/>
            <person name="Seneca J."/>
            <person name="Bartlau N."/>
            <person name="Yu A.X."/>
            <person name="Polz M.F."/>
        </authorList>
    </citation>
    <scope>NUCLEOTIDE SEQUENCE [LARGE SCALE GENOMIC DNA]</scope>
    <source>
        <strain evidence="1 2">1F145</strain>
    </source>
</reference>
<sequence>MFTVLALVLSLIVLAFSSYRYVSIKRKDQMQLEFDHYHKLIAQLVGSEKNTAPMKLDSQVAIVFELQLPRFKRYRPVTVRILKGLSKEWKSKTHQRLLTEIELTIKAIKK</sequence>
<evidence type="ECO:0008006" key="3">
    <source>
        <dbReference type="Google" id="ProtNLM"/>
    </source>
</evidence>
<gene>
    <name evidence="1" type="ORF">ACED33_25010</name>
</gene>
<name>A0ABV4LZT6_VIBSP</name>
<dbReference type="Proteomes" id="UP001569200">
    <property type="component" value="Unassembled WGS sequence"/>
</dbReference>
<comment type="caution">
    <text evidence="1">The sequence shown here is derived from an EMBL/GenBank/DDBJ whole genome shotgun (WGS) entry which is preliminary data.</text>
</comment>
<dbReference type="RefSeq" id="WP_133991964.1">
    <property type="nucleotide sequence ID" value="NZ_CAWOAA010000231.1"/>
</dbReference>